<sequence>MTVKDRRLNLRTTALQDDRLRQAAEATNKSVSEFVLESAVERAEMVLADQRWFVLSEENFSHVEKLLERPADFGKLAELFAGESPFGKEFSFGG</sequence>
<keyword evidence="8" id="KW-1185">Reference proteome</keyword>
<evidence type="ECO:0000313" key="7">
    <source>
        <dbReference type="EMBL" id="MBA1838152.1"/>
    </source>
</evidence>
<evidence type="ECO:0000313" key="8">
    <source>
        <dbReference type="Proteomes" id="UP000577408"/>
    </source>
</evidence>
<evidence type="ECO:0000256" key="3">
    <source>
        <dbReference type="ARBA" id="ARBA00023015"/>
    </source>
</evidence>
<keyword evidence="4" id="KW-0238">DNA-binding</keyword>
<dbReference type="GO" id="GO:0003677">
    <property type="term" value="F:DNA binding"/>
    <property type="evidence" value="ECO:0007669"/>
    <property type="project" value="UniProtKB-KW"/>
</dbReference>
<reference evidence="7 8" key="1">
    <citation type="submission" date="2020-05" db="EMBL/GenBank/DDBJ databases">
        <title>Descriptions of Corynebacterium xxxx sp. nov., Corynebacterium yyyy sp. nov. and Corynebacterium zzzz sp. nov.</title>
        <authorList>
            <person name="Zhang G."/>
        </authorList>
    </citation>
    <scope>NUCLEOTIDE SEQUENCE [LARGE SCALE GENOMIC DNA]</scope>
    <source>
        <strain evidence="8">zg-913</strain>
    </source>
</reference>
<keyword evidence="1" id="KW-0678">Repressor</keyword>
<dbReference type="EMBL" id="JABFED010000007">
    <property type="protein sequence ID" value="MBA1838152.1"/>
    <property type="molecule type" value="Genomic_DNA"/>
</dbReference>
<comment type="similarity">
    <text evidence="6">Belongs to the TacA antitoxin family.</text>
</comment>
<dbReference type="Gene3D" id="1.20.5.780">
    <property type="entry name" value="Single helix bin"/>
    <property type="match status" value="1"/>
</dbReference>
<keyword evidence="5" id="KW-0804">Transcription</keyword>
<dbReference type="InterPro" id="IPR014795">
    <property type="entry name" value="TacA_1-like"/>
</dbReference>
<organism evidence="7 8">
    <name type="scientific">Corynebacterium wankanglinii</name>
    <dbReference type="NCBI Taxonomy" id="2735136"/>
    <lineage>
        <taxon>Bacteria</taxon>
        <taxon>Bacillati</taxon>
        <taxon>Actinomycetota</taxon>
        <taxon>Actinomycetes</taxon>
        <taxon>Mycobacteriales</taxon>
        <taxon>Corynebacteriaceae</taxon>
        <taxon>Corynebacterium</taxon>
    </lineage>
</organism>
<dbReference type="PANTHER" id="PTHR35401">
    <property type="entry name" value="COPG FAMILY HELIX-TURN-HELIX PROTEIN-RELATED-RELATED"/>
    <property type="match status" value="1"/>
</dbReference>
<evidence type="ECO:0000256" key="1">
    <source>
        <dbReference type="ARBA" id="ARBA00022491"/>
    </source>
</evidence>
<dbReference type="GO" id="GO:0006355">
    <property type="term" value="P:regulation of DNA-templated transcription"/>
    <property type="evidence" value="ECO:0007669"/>
    <property type="project" value="InterPro"/>
</dbReference>
<dbReference type="RefSeq" id="WP_181192842.1">
    <property type="nucleotide sequence ID" value="NZ_JABFED010000007.1"/>
</dbReference>
<evidence type="ECO:0000256" key="2">
    <source>
        <dbReference type="ARBA" id="ARBA00022649"/>
    </source>
</evidence>
<keyword evidence="2" id="KW-1277">Toxin-antitoxin system</keyword>
<protein>
    <submittedName>
        <fullName evidence="7">DUF1778 domain-containing protein</fullName>
    </submittedName>
</protein>
<evidence type="ECO:0000256" key="5">
    <source>
        <dbReference type="ARBA" id="ARBA00023163"/>
    </source>
</evidence>
<evidence type="ECO:0000256" key="4">
    <source>
        <dbReference type="ARBA" id="ARBA00023125"/>
    </source>
</evidence>
<dbReference type="Proteomes" id="UP000577408">
    <property type="component" value="Unassembled WGS sequence"/>
</dbReference>
<name>A0A7V8UVR8_9CORY</name>
<dbReference type="PANTHER" id="PTHR35401:SF1">
    <property type="entry name" value="CYTOPLASMIC PROTEIN"/>
    <property type="match status" value="1"/>
</dbReference>
<proteinExistence type="inferred from homology"/>
<gene>
    <name evidence="7" type="ORF">HMA55_09690</name>
</gene>
<dbReference type="InterPro" id="IPR010985">
    <property type="entry name" value="Ribbon_hlx_hlx"/>
</dbReference>
<accession>A0A7V8UVR8</accession>
<evidence type="ECO:0000256" key="6">
    <source>
        <dbReference type="ARBA" id="ARBA00049988"/>
    </source>
</evidence>
<dbReference type="AlphaFoldDB" id="A0A7V8UVR8"/>
<keyword evidence="3" id="KW-0805">Transcription regulation</keyword>
<comment type="caution">
    <text evidence="7">The sequence shown here is derived from an EMBL/GenBank/DDBJ whole genome shotgun (WGS) entry which is preliminary data.</text>
</comment>
<dbReference type="Pfam" id="PF08681">
    <property type="entry name" value="TacA1"/>
    <property type="match status" value="1"/>
</dbReference>
<dbReference type="SUPFAM" id="SSF47598">
    <property type="entry name" value="Ribbon-helix-helix"/>
    <property type="match status" value="1"/>
</dbReference>